<protein>
    <recommendedName>
        <fullName evidence="4">DUF4148 domain-containing protein</fullName>
    </recommendedName>
</protein>
<comment type="caution">
    <text evidence="2">The sequence shown here is derived from an EMBL/GenBank/DDBJ whole genome shotgun (WGS) entry which is preliminary data.</text>
</comment>
<dbReference type="EMBL" id="JAYFUL010000007">
    <property type="protein sequence ID" value="MEA5257370.1"/>
    <property type="molecule type" value="Genomic_DNA"/>
</dbReference>
<keyword evidence="3" id="KW-1185">Reference proteome</keyword>
<reference evidence="2 3" key="1">
    <citation type="submission" date="2023-12" db="EMBL/GenBank/DDBJ databases">
        <title>Novel species of the genus Arcicella isolated from rivers.</title>
        <authorList>
            <person name="Lu H."/>
        </authorList>
    </citation>
    <scope>NUCLEOTIDE SEQUENCE [LARGE SCALE GENOMIC DNA]</scope>
    <source>
        <strain evidence="2 3">LMG 21963</strain>
    </source>
</reference>
<dbReference type="Proteomes" id="UP001304671">
    <property type="component" value="Unassembled WGS sequence"/>
</dbReference>
<gene>
    <name evidence="2" type="ORF">VB264_06220</name>
</gene>
<accession>A0ABU5QJX5</accession>
<evidence type="ECO:0000313" key="2">
    <source>
        <dbReference type="EMBL" id="MEA5257370.1"/>
    </source>
</evidence>
<evidence type="ECO:0008006" key="4">
    <source>
        <dbReference type="Google" id="ProtNLM"/>
    </source>
</evidence>
<name>A0ABU5QJX5_9BACT</name>
<evidence type="ECO:0000256" key="1">
    <source>
        <dbReference type="SAM" id="SignalP"/>
    </source>
</evidence>
<dbReference type="RefSeq" id="WP_323247704.1">
    <property type="nucleotide sequence ID" value="NZ_JAYFUL010000007.1"/>
</dbReference>
<feature type="signal peptide" evidence="1">
    <location>
        <begin position="1"/>
        <end position="20"/>
    </location>
</feature>
<organism evidence="2 3">
    <name type="scientific">Arcicella aquatica</name>
    <dbReference type="NCBI Taxonomy" id="217141"/>
    <lineage>
        <taxon>Bacteria</taxon>
        <taxon>Pseudomonadati</taxon>
        <taxon>Bacteroidota</taxon>
        <taxon>Cytophagia</taxon>
        <taxon>Cytophagales</taxon>
        <taxon>Flectobacillaceae</taxon>
        <taxon>Arcicella</taxon>
    </lineage>
</organism>
<keyword evidence="1" id="KW-0732">Signal</keyword>
<sequence>MKTKVFWATLLTLASYGSFAQEIPAGDPGYSTHNYKHPNKAAAAAKKNKKSFPISENVALNRNYKQLGANTAEKGLSIIRNQPKEEYLTWQNAKMPYTKAVVKDQQMASDTAKKNDSVID</sequence>
<proteinExistence type="predicted"/>
<feature type="chain" id="PRO_5047102062" description="DUF4148 domain-containing protein" evidence="1">
    <location>
        <begin position="21"/>
        <end position="120"/>
    </location>
</feature>
<evidence type="ECO:0000313" key="3">
    <source>
        <dbReference type="Proteomes" id="UP001304671"/>
    </source>
</evidence>